<sequence>MKNFKLFFMMVMITVLSAVLVACADDSDVDPAADTEEGTATEEGTEEGSESGSEDAAGGGSGGGDLVISEASDIVSLDPHGNNDVPSSNVRNNIYESLTYLDEDMEVQPRLATEWEEIDDTTWQFTLKEGVTFHDGTEFNAEVVEANLERVIDPAVASPRMFLYEMITGVEAVDDYTVEVTLEYPFAPILAHLAHDAGGMISKDVIDADYEAALSEAGEDMSVDEYYELREEGGEEHEEIADAITEETGNYIADNPVGTGPFEFESRAAGENVVLANNADYHDEENAAQLDSVTFKVVPETAARLAEIETGASHVAGGAEPTNIDRMEQHDATEVDLTPSLGLSYVGFNVEQEPLDDPLVRQAISYAIDREAIIEGIYEGVGTPAEGPLAPGVFGYDEDVSGITYDLDRAKELMAEAGHEDGFDIEILTNDQPQRVDTAIYMQEALEELNIDVSVQQLEWGAYLETTAAGDHDMFVLGWSTVTGDADYGMYALLHSSMHGDPGNRSFLSNDNVDELLEQGRTETDPDARQEIYSELQAELVDIAPMIYIHHQDFVTGINSNVENFEIDALGIYQLRETTVSE</sequence>
<dbReference type="Gene3D" id="3.10.105.10">
    <property type="entry name" value="Dipeptide-binding Protein, Domain 3"/>
    <property type="match status" value="1"/>
</dbReference>
<dbReference type="EMBL" id="FNFY01000006">
    <property type="protein sequence ID" value="SDK65144.1"/>
    <property type="molecule type" value="Genomic_DNA"/>
</dbReference>
<dbReference type="OrthoDB" id="9771733at2"/>
<feature type="region of interest" description="Disordered" evidence="4">
    <location>
        <begin position="29"/>
        <end position="64"/>
    </location>
</feature>
<name>A0A1G9DMR3_9BACL</name>
<proteinExistence type="inferred from homology"/>
<dbReference type="RefSeq" id="WP_092985424.1">
    <property type="nucleotide sequence ID" value="NZ_FNFY01000006.1"/>
</dbReference>
<dbReference type="PROSITE" id="PS51257">
    <property type="entry name" value="PROKAR_LIPOPROTEIN"/>
    <property type="match status" value="1"/>
</dbReference>
<dbReference type="GO" id="GO:0042597">
    <property type="term" value="C:periplasmic space"/>
    <property type="evidence" value="ECO:0007669"/>
    <property type="project" value="UniProtKB-ARBA"/>
</dbReference>
<protein>
    <submittedName>
        <fullName evidence="7">Peptide/nickel transport system substrate-binding protein</fullName>
    </submittedName>
</protein>
<evidence type="ECO:0000256" key="5">
    <source>
        <dbReference type="SAM" id="SignalP"/>
    </source>
</evidence>
<evidence type="ECO:0000259" key="6">
    <source>
        <dbReference type="Pfam" id="PF00496"/>
    </source>
</evidence>
<organism evidence="7 8">
    <name type="scientific">Lacicoccus qingdaonensis</name>
    <dbReference type="NCBI Taxonomy" id="576118"/>
    <lineage>
        <taxon>Bacteria</taxon>
        <taxon>Bacillati</taxon>
        <taxon>Bacillota</taxon>
        <taxon>Bacilli</taxon>
        <taxon>Bacillales</taxon>
        <taxon>Salinicoccaceae</taxon>
        <taxon>Lacicoccus</taxon>
    </lineage>
</organism>
<feature type="compositionally biased region" description="Acidic residues" evidence="4">
    <location>
        <begin position="29"/>
        <end position="53"/>
    </location>
</feature>
<dbReference type="Pfam" id="PF00496">
    <property type="entry name" value="SBP_bac_5"/>
    <property type="match status" value="1"/>
</dbReference>
<accession>A0A1G9DMR3</accession>
<dbReference type="Gene3D" id="3.90.76.10">
    <property type="entry name" value="Dipeptide-binding Protein, Domain 1"/>
    <property type="match status" value="1"/>
</dbReference>
<dbReference type="InterPro" id="IPR000914">
    <property type="entry name" value="SBP_5_dom"/>
</dbReference>
<dbReference type="Gene3D" id="3.40.190.10">
    <property type="entry name" value="Periplasmic binding protein-like II"/>
    <property type="match status" value="2"/>
</dbReference>
<evidence type="ECO:0000313" key="8">
    <source>
        <dbReference type="Proteomes" id="UP000199008"/>
    </source>
</evidence>
<feature type="chain" id="PRO_5011586326" evidence="5">
    <location>
        <begin position="25"/>
        <end position="582"/>
    </location>
</feature>
<dbReference type="InterPro" id="IPR030678">
    <property type="entry name" value="Peptide/Ni-bd"/>
</dbReference>
<evidence type="ECO:0000313" key="7">
    <source>
        <dbReference type="EMBL" id="SDK65144.1"/>
    </source>
</evidence>
<dbReference type="CDD" id="cd08499">
    <property type="entry name" value="PBP2_Ylib_like"/>
    <property type="match status" value="1"/>
</dbReference>
<evidence type="ECO:0000256" key="3">
    <source>
        <dbReference type="ARBA" id="ARBA00022729"/>
    </source>
</evidence>
<dbReference type="GO" id="GO:0043190">
    <property type="term" value="C:ATP-binding cassette (ABC) transporter complex"/>
    <property type="evidence" value="ECO:0007669"/>
    <property type="project" value="InterPro"/>
</dbReference>
<dbReference type="InterPro" id="IPR039424">
    <property type="entry name" value="SBP_5"/>
</dbReference>
<comment type="similarity">
    <text evidence="1">Belongs to the bacterial solute-binding protein 5 family.</text>
</comment>
<keyword evidence="2" id="KW-0813">Transport</keyword>
<dbReference type="PANTHER" id="PTHR30290:SF9">
    <property type="entry name" value="OLIGOPEPTIDE-BINDING PROTEIN APPA"/>
    <property type="match status" value="1"/>
</dbReference>
<dbReference type="Proteomes" id="UP000199008">
    <property type="component" value="Unassembled WGS sequence"/>
</dbReference>
<dbReference type="PANTHER" id="PTHR30290">
    <property type="entry name" value="PERIPLASMIC BINDING COMPONENT OF ABC TRANSPORTER"/>
    <property type="match status" value="1"/>
</dbReference>
<evidence type="ECO:0000256" key="1">
    <source>
        <dbReference type="ARBA" id="ARBA00005695"/>
    </source>
</evidence>
<dbReference type="PIRSF" id="PIRSF002741">
    <property type="entry name" value="MppA"/>
    <property type="match status" value="1"/>
</dbReference>
<reference evidence="8" key="1">
    <citation type="submission" date="2016-10" db="EMBL/GenBank/DDBJ databases">
        <authorList>
            <person name="Varghese N."/>
            <person name="Submissions S."/>
        </authorList>
    </citation>
    <scope>NUCLEOTIDE SEQUENCE [LARGE SCALE GENOMIC DNA]</scope>
    <source>
        <strain evidence="8">CGMCC 1.8895</strain>
    </source>
</reference>
<dbReference type="GO" id="GO:0015833">
    <property type="term" value="P:peptide transport"/>
    <property type="evidence" value="ECO:0007669"/>
    <property type="project" value="TreeGrafter"/>
</dbReference>
<dbReference type="STRING" id="576118.SAMN05216216_10667"/>
<feature type="domain" description="Solute-binding protein family 5" evidence="6">
    <location>
        <begin position="106"/>
        <end position="497"/>
    </location>
</feature>
<dbReference type="AlphaFoldDB" id="A0A1G9DMR3"/>
<evidence type="ECO:0000256" key="4">
    <source>
        <dbReference type="SAM" id="MobiDB-lite"/>
    </source>
</evidence>
<keyword evidence="8" id="KW-1185">Reference proteome</keyword>
<dbReference type="GO" id="GO:1904680">
    <property type="term" value="F:peptide transmembrane transporter activity"/>
    <property type="evidence" value="ECO:0007669"/>
    <property type="project" value="TreeGrafter"/>
</dbReference>
<dbReference type="SUPFAM" id="SSF53850">
    <property type="entry name" value="Periplasmic binding protein-like II"/>
    <property type="match status" value="1"/>
</dbReference>
<gene>
    <name evidence="7" type="ORF">SAMN05216216_10667</name>
</gene>
<keyword evidence="3 5" id="KW-0732">Signal</keyword>
<feature type="signal peptide" evidence="5">
    <location>
        <begin position="1"/>
        <end position="24"/>
    </location>
</feature>
<evidence type="ECO:0000256" key="2">
    <source>
        <dbReference type="ARBA" id="ARBA00022448"/>
    </source>
</evidence>